<dbReference type="InterPro" id="IPR000649">
    <property type="entry name" value="IF-2B-related"/>
</dbReference>
<protein>
    <recommendedName>
        <fullName evidence="6">Translation initiation factor eIF2B subunit delta</fullName>
    </recommendedName>
    <alternativeName>
        <fullName evidence="7">eIF2B GDP-GTP exchange factor subunit delta</fullName>
    </alternativeName>
</protein>
<evidence type="ECO:0000256" key="9">
    <source>
        <dbReference type="RuleBase" id="RU003814"/>
    </source>
</evidence>
<dbReference type="Pfam" id="PF01008">
    <property type="entry name" value="IF-2B"/>
    <property type="match status" value="1"/>
</dbReference>
<evidence type="ECO:0000256" key="2">
    <source>
        <dbReference type="ARBA" id="ARBA00007251"/>
    </source>
</evidence>
<dbReference type="PANTHER" id="PTHR10233:SF14">
    <property type="entry name" value="TRANSLATION INITIATION FACTOR EIF-2B SUBUNIT DELTA"/>
    <property type="match status" value="1"/>
</dbReference>
<evidence type="ECO:0000256" key="6">
    <source>
        <dbReference type="ARBA" id="ARBA00044147"/>
    </source>
</evidence>
<evidence type="ECO:0000256" key="4">
    <source>
        <dbReference type="ARBA" id="ARBA00022540"/>
    </source>
</evidence>
<accession>A0A177ATL3</accession>
<comment type="caution">
    <text evidence="10">The sequence shown here is derived from an EMBL/GenBank/DDBJ whole genome shotgun (WGS) entry which is preliminary data.</text>
</comment>
<evidence type="ECO:0000313" key="10">
    <source>
        <dbReference type="EMBL" id="OAF64713.1"/>
    </source>
</evidence>
<evidence type="ECO:0000256" key="5">
    <source>
        <dbReference type="ARBA" id="ARBA00022917"/>
    </source>
</evidence>
<evidence type="ECO:0000256" key="3">
    <source>
        <dbReference type="ARBA" id="ARBA00022490"/>
    </source>
</evidence>
<dbReference type="GO" id="GO:0005829">
    <property type="term" value="C:cytosol"/>
    <property type="evidence" value="ECO:0007669"/>
    <property type="project" value="UniProtKB-SubCell"/>
</dbReference>
<keyword evidence="11" id="KW-1185">Reference proteome</keyword>
<comment type="subunit">
    <text evidence="8">Component of the translation initiation factor 2B (eIF2B) complex which is a heterodecamer of two sets of five different subunits: alpha, beta, gamma, delta and epsilon. Subunits alpha, beta and delta comprise a regulatory subcomplex and subunits epsilon and gamma comprise a catalytic subcomplex. Within the complex, the hexameric regulatory complex resides at the center, with the two heterodimeric catalytic subcomplexes bound on opposite sides.</text>
</comment>
<gene>
    <name evidence="10" type="ORF">A3Q56_07574</name>
</gene>
<dbReference type="EMBL" id="LWCA01001658">
    <property type="protein sequence ID" value="OAF64713.1"/>
    <property type="molecule type" value="Genomic_DNA"/>
</dbReference>
<keyword evidence="4" id="KW-0396">Initiation factor</keyword>
<dbReference type="SUPFAM" id="SSF100950">
    <property type="entry name" value="NagB/RpiA/CoA transferase-like"/>
    <property type="match status" value="1"/>
</dbReference>
<dbReference type="AlphaFoldDB" id="A0A177ATL3"/>
<dbReference type="Proteomes" id="UP000078046">
    <property type="component" value="Unassembled WGS sequence"/>
</dbReference>
<dbReference type="OrthoDB" id="10254737at2759"/>
<name>A0A177ATL3_9BILA</name>
<sequence>MSIDKRTCSIKIDSNYHLVDQDCLVDHFVFKLIFNLKRISQVKSFENFDLEEFLNTYYKLSNYVDKNVYFKVISHSANGSLNINNVTPNIEKNSVEESAKFLTNLDAILIKPTVYFLYNVKKPVVKPSLVIEFVSNLFIKEIDSLKMRLSFDLAKFEIPDICNHLKDWLLTFLHENIELASKSISQYLNGDISRSLSNNFSKKLTIMIYENFSITLLDILAEINGYNVDDSVDRYSRGTGNHTYSKLSDNDSTFSSDSNYNSHNVDIIIVCKDTCQKSHNEAFRFMSKLETIGYPSESLHFAMLSQASYYMCNVSFVLLEAEAMMSIGTVYVKSGSALIALSAKNEIKKVPVIIYAPTYRCNKDVGVINKIQNIIHCSENNQNVYVNPLHCTNPGKLSAYNDFVKTQSIENSSKGGLNKTQSNHKMAENFCNSYKNKNCYYDILDNEMFSLIVTEVGKLPTASIPPILTIHEEVIT</sequence>
<evidence type="ECO:0000313" key="11">
    <source>
        <dbReference type="Proteomes" id="UP000078046"/>
    </source>
</evidence>
<comment type="similarity">
    <text evidence="2 9">Belongs to the eIF-2B alpha/beta/delta subunits family.</text>
</comment>
<keyword evidence="5" id="KW-0648">Protein biosynthesis</keyword>
<dbReference type="InterPro" id="IPR037171">
    <property type="entry name" value="NagB/RpiA_transferase-like"/>
</dbReference>
<reference evidence="10 11" key="1">
    <citation type="submission" date="2016-04" db="EMBL/GenBank/DDBJ databases">
        <title>The genome of Intoshia linei affirms orthonectids as highly simplified spiralians.</title>
        <authorList>
            <person name="Mikhailov K.V."/>
            <person name="Slusarev G.S."/>
            <person name="Nikitin M.A."/>
            <person name="Logacheva M.D."/>
            <person name="Penin A."/>
            <person name="Aleoshin V."/>
            <person name="Panchin Y.V."/>
        </authorList>
    </citation>
    <scope>NUCLEOTIDE SEQUENCE [LARGE SCALE GENOMIC DNA]</scope>
    <source>
        <strain evidence="10">Intl2013</strain>
        <tissue evidence="10">Whole animal</tissue>
    </source>
</reference>
<evidence type="ECO:0000256" key="7">
    <source>
        <dbReference type="ARBA" id="ARBA00044356"/>
    </source>
</evidence>
<organism evidence="10 11">
    <name type="scientific">Intoshia linei</name>
    <dbReference type="NCBI Taxonomy" id="1819745"/>
    <lineage>
        <taxon>Eukaryota</taxon>
        <taxon>Metazoa</taxon>
        <taxon>Spiralia</taxon>
        <taxon>Lophotrochozoa</taxon>
        <taxon>Mesozoa</taxon>
        <taxon>Orthonectida</taxon>
        <taxon>Rhopaluridae</taxon>
        <taxon>Intoshia</taxon>
    </lineage>
</organism>
<comment type="subcellular location">
    <subcellularLocation>
        <location evidence="1">Cytoplasm</location>
        <location evidence="1">Cytosol</location>
    </subcellularLocation>
</comment>
<evidence type="ECO:0000256" key="1">
    <source>
        <dbReference type="ARBA" id="ARBA00004514"/>
    </source>
</evidence>
<dbReference type="InterPro" id="IPR042529">
    <property type="entry name" value="IF_2B-like_C"/>
</dbReference>
<dbReference type="Gene3D" id="3.40.50.10470">
    <property type="entry name" value="Translation initiation factor eif-2b, domain 2"/>
    <property type="match status" value="1"/>
</dbReference>
<dbReference type="GO" id="GO:0003743">
    <property type="term" value="F:translation initiation factor activity"/>
    <property type="evidence" value="ECO:0007669"/>
    <property type="project" value="UniProtKB-KW"/>
</dbReference>
<proteinExistence type="inferred from homology"/>
<dbReference type="PANTHER" id="PTHR10233">
    <property type="entry name" value="TRANSLATION INITIATION FACTOR EIF-2B"/>
    <property type="match status" value="1"/>
</dbReference>
<keyword evidence="3" id="KW-0963">Cytoplasm</keyword>
<evidence type="ECO:0000256" key="8">
    <source>
        <dbReference type="ARBA" id="ARBA00046432"/>
    </source>
</evidence>